<accession>A0ABV3WVY3</accession>
<evidence type="ECO:0000256" key="2">
    <source>
        <dbReference type="ARBA" id="ARBA00023315"/>
    </source>
</evidence>
<dbReference type="Proteomes" id="UP001559025">
    <property type="component" value="Unassembled WGS sequence"/>
</dbReference>
<dbReference type="InterPro" id="IPR050680">
    <property type="entry name" value="YpeA/RimI_acetyltransf"/>
</dbReference>
<proteinExistence type="predicted"/>
<feature type="domain" description="N-acetyltransferase" evidence="3">
    <location>
        <begin position="127"/>
        <end position="261"/>
    </location>
</feature>
<keyword evidence="2" id="KW-0012">Acyltransferase</keyword>
<dbReference type="Pfam" id="PF00583">
    <property type="entry name" value="Acetyltransf_1"/>
    <property type="match status" value="1"/>
</dbReference>
<evidence type="ECO:0000313" key="4">
    <source>
        <dbReference type="EMBL" id="MEX4008842.1"/>
    </source>
</evidence>
<evidence type="ECO:0000256" key="1">
    <source>
        <dbReference type="ARBA" id="ARBA00022679"/>
    </source>
</evidence>
<evidence type="ECO:0000259" key="3">
    <source>
        <dbReference type="PROSITE" id="PS51186"/>
    </source>
</evidence>
<organism evidence="4 5">
    <name type="scientific">Neoaquamicrobium sediminum</name>
    <dbReference type="NCBI Taxonomy" id="1849104"/>
    <lineage>
        <taxon>Bacteria</taxon>
        <taxon>Pseudomonadati</taxon>
        <taxon>Pseudomonadota</taxon>
        <taxon>Alphaproteobacteria</taxon>
        <taxon>Hyphomicrobiales</taxon>
        <taxon>Phyllobacteriaceae</taxon>
        <taxon>Neoaquamicrobium</taxon>
    </lineage>
</organism>
<dbReference type="RefSeq" id="WP_368803818.1">
    <property type="nucleotide sequence ID" value="NZ_JAZHFV010000005.1"/>
</dbReference>
<dbReference type="InterPro" id="IPR016181">
    <property type="entry name" value="Acyl_CoA_acyltransferase"/>
</dbReference>
<protein>
    <submittedName>
        <fullName evidence="4">GNAT family N-acetyltransferase</fullName>
    </submittedName>
</protein>
<dbReference type="Gene3D" id="3.40.630.30">
    <property type="match status" value="1"/>
</dbReference>
<dbReference type="CDD" id="cd04301">
    <property type="entry name" value="NAT_SF"/>
    <property type="match status" value="1"/>
</dbReference>
<keyword evidence="5" id="KW-1185">Reference proteome</keyword>
<name>A0ABV3WVY3_9HYPH</name>
<comment type="caution">
    <text evidence="4">The sequence shown here is derived from an EMBL/GenBank/DDBJ whole genome shotgun (WGS) entry which is preliminary data.</text>
</comment>
<dbReference type="PANTHER" id="PTHR43420">
    <property type="entry name" value="ACETYLTRANSFERASE"/>
    <property type="match status" value="1"/>
</dbReference>
<evidence type="ECO:0000313" key="5">
    <source>
        <dbReference type="Proteomes" id="UP001559025"/>
    </source>
</evidence>
<gene>
    <name evidence="4" type="ORF">V1479_16125</name>
</gene>
<dbReference type="InterPro" id="IPR000182">
    <property type="entry name" value="GNAT_dom"/>
</dbReference>
<sequence length="261" mass="28700">METGRPSPADLPTVRRFEAAGFRAWPATTVYYDGAWAVRLTGGHPAKRLNSVNPLDPGDDGRVPERVARAARRFAAYGRPLTFRMSPLAGRGVTKHFDDEGWSSFSTSLVMRAKLEDRLLRDAMHQIPLKDIGRFINAAIAIRNLDPVLQPGLSEIIGSIQPQVGLFVLEENGTPVSTAICVRDGDLAGLFEVATEESQRGKGYGRRTLLSALKWARAQGARSAWLQVEADNDQAIGLYRSMGFGDLYSYHYRQPPASETA</sequence>
<dbReference type="SUPFAM" id="SSF55729">
    <property type="entry name" value="Acyl-CoA N-acyltransferases (Nat)"/>
    <property type="match status" value="1"/>
</dbReference>
<keyword evidence="1" id="KW-0808">Transferase</keyword>
<dbReference type="PANTHER" id="PTHR43420:SF44">
    <property type="entry name" value="ACETYLTRANSFERASE YPEA"/>
    <property type="match status" value="1"/>
</dbReference>
<reference evidence="4 5" key="1">
    <citation type="submission" date="2024-01" db="EMBL/GenBank/DDBJ databases">
        <title>New evidence supports the origin of RcGTA from prophage.</title>
        <authorList>
            <person name="Xu Y."/>
            <person name="Liu B."/>
            <person name="Chen F."/>
        </authorList>
    </citation>
    <scope>NUCLEOTIDE SEQUENCE [LARGE SCALE GENOMIC DNA]</scope>
    <source>
        <strain evidence="4 5">CBW1107-2</strain>
    </source>
</reference>
<dbReference type="PROSITE" id="PS51186">
    <property type="entry name" value="GNAT"/>
    <property type="match status" value="1"/>
</dbReference>
<dbReference type="EMBL" id="JAZHFV010000005">
    <property type="protein sequence ID" value="MEX4008842.1"/>
    <property type="molecule type" value="Genomic_DNA"/>
</dbReference>